<feature type="transmembrane region" description="Helical" evidence="1">
    <location>
        <begin position="115"/>
        <end position="136"/>
    </location>
</feature>
<feature type="transmembrane region" description="Helical" evidence="1">
    <location>
        <begin position="87"/>
        <end position="109"/>
    </location>
</feature>
<feature type="transmembrane region" description="Helical" evidence="1">
    <location>
        <begin position="12"/>
        <end position="33"/>
    </location>
</feature>
<protein>
    <submittedName>
        <fullName evidence="2">Uncharacterized protein</fullName>
    </submittedName>
</protein>
<name>A0A7L6N365_9MOLU</name>
<sequence length="237" mass="27193">MKKLTDIIKNDLYIYYEYHIIHIITAVSIIFAFTIGLTNFLPPMIYIYMAVFIVPVLTFSISLFIGENHKSDKLNQCPPGIYSIGKIISAVFLQLIPLISFLIVLIGVLSYEFNVLLFLLVYLLGSVLHIVIGLTLSIIAKSQFSLSMAYLVYLIVFSVIPIFYSVDMIPNDINYILIISPAYLSGVLFEAIVHPSQQFEHWFAYLSVFLQLAYLLILYYFVIRPFSDQYLKSQKKP</sequence>
<dbReference type="EMBL" id="CP051151">
    <property type="protein sequence ID" value="QLY39658.1"/>
    <property type="molecule type" value="Genomic_DNA"/>
</dbReference>
<gene>
    <name evidence="2" type="ORF">HF295_01780</name>
</gene>
<feature type="transmembrane region" description="Helical" evidence="1">
    <location>
        <begin position="148"/>
        <end position="166"/>
    </location>
</feature>
<organism evidence="2 3">
    <name type="scientific">Hujiaoplasma nucleasis</name>
    <dbReference type="NCBI Taxonomy" id="2725268"/>
    <lineage>
        <taxon>Bacteria</taxon>
        <taxon>Bacillati</taxon>
        <taxon>Mycoplasmatota</taxon>
        <taxon>Mollicutes</taxon>
        <taxon>Candidatus Izemoplasmatales</taxon>
        <taxon>Hujiaoplasmataceae</taxon>
        <taxon>Hujiaoplasma</taxon>
    </lineage>
</organism>
<accession>A0A7L6N365</accession>
<keyword evidence="3" id="KW-1185">Reference proteome</keyword>
<evidence type="ECO:0000313" key="3">
    <source>
        <dbReference type="Proteomes" id="UP000512167"/>
    </source>
</evidence>
<keyword evidence="1" id="KW-0472">Membrane</keyword>
<dbReference type="AlphaFoldDB" id="A0A7L6N365"/>
<keyword evidence="1" id="KW-0812">Transmembrane</keyword>
<dbReference type="Proteomes" id="UP000512167">
    <property type="component" value="Chromosome"/>
</dbReference>
<evidence type="ECO:0000313" key="2">
    <source>
        <dbReference type="EMBL" id="QLY39658.1"/>
    </source>
</evidence>
<keyword evidence="1" id="KW-1133">Transmembrane helix</keyword>
<proteinExistence type="predicted"/>
<feature type="transmembrane region" description="Helical" evidence="1">
    <location>
        <begin position="45"/>
        <end position="66"/>
    </location>
</feature>
<feature type="transmembrane region" description="Helical" evidence="1">
    <location>
        <begin position="202"/>
        <end position="223"/>
    </location>
</feature>
<dbReference type="RefSeq" id="WP_312032136.1">
    <property type="nucleotide sequence ID" value="NZ_CP051151.1"/>
</dbReference>
<dbReference type="KEGG" id="tbk:HF295_01780"/>
<reference evidence="2 3" key="1">
    <citation type="submission" date="2020-04" db="EMBL/GenBank/DDBJ databases">
        <authorList>
            <person name="Zheng R.K."/>
            <person name="Sun C.M."/>
        </authorList>
    </citation>
    <scope>NUCLEOTIDE SEQUENCE [LARGE SCALE GENOMIC DNA]</scope>
    <source>
        <strain evidence="3">zrk29</strain>
    </source>
</reference>
<evidence type="ECO:0000256" key="1">
    <source>
        <dbReference type="SAM" id="Phobius"/>
    </source>
</evidence>
<feature type="transmembrane region" description="Helical" evidence="1">
    <location>
        <begin position="172"/>
        <end position="193"/>
    </location>
</feature>